<name>D5MIN2_METO1</name>
<dbReference type="HOGENOM" id="CLU_2022508_0_0_0"/>
<evidence type="ECO:0000256" key="1">
    <source>
        <dbReference type="ARBA" id="ARBA00022723"/>
    </source>
</evidence>
<evidence type="ECO:0000313" key="6">
    <source>
        <dbReference type="Proteomes" id="UP000006898"/>
    </source>
</evidence>
<evidence type="ECO:0000256" key="2">
    <source>
        <dbReference type="ARBA" id="ARBA00023004"/>
    </source>
</evidence>
<dbReference type="Pfam" id="PF00037">
    <property type="entry name" value="Fer4"/>
    <property type="match status" value="1"/>
</dbReference>
<dbReference type="PROSITE" id="PS51379">
    <property type="entry name" value="4FE4S_FER_2"/>
    <property type="match status" value="1"/>
</dbReference>
<dbReference type="eggNOG" id="COG1600">
    <property type="taxonomic scope" value="Bacteria"/>
</dbReference>
<dbReference type="EMBL" id="FP565575">
    <property type="protein sequence ID" value="CBE69389.1"/>
    <property type="molecule type" value="Genomic_DNA"/>
</dbReference>
<dbReference type="GO" id="GO:0051536">
    <property type="term" value="F:iron-sulfur cluster binding"/>
    <property type="evidence" value="ECO:0007669"/>
    <property type="project" value="UniProtKB-KW"/>
</dbReference>
<dbReference type="GO" id="GO:0046872">
    <property type="term" value="F:metal ion binding"/>
    <property type="evidence" value="ECO:0007669"/>
    <property type="project" value="UniProtKB-KW"/>
</dbReference>
<sequence length="122" mass="13701">MNARERVLCVASGPSVRLYSLGWWCRRRRRTWRSNRNVIHPRFGSFILLGTILMGAEVTACNKPIGYNSCVECMLCVSACPVGAIGADVAGSIYSPRNRHLSLPFTLTLTEPYSTRLRNWPV</sequence>
<organism evidence="5 6">
    <name type="scientific">Methylomirabilis oxygeniifera</name>
    <dbReference type="NCBI Taxonomy" id="671143"/>
    <lineage>
        <taxon>Bacteria</taxon>
        <taxon>Candidatus Methylomirabilota</taxon>
        <taxon>Candidatus Methylomirabilia</taxon>
        <taxon>Candidatus Methylomirabilales</taxon>
        <taxon>Candidatus Methylomirabilaceae</taxon>
        <taxon>Candidatus Methylomirabilis</taxon>
    </lineage>
</organism>
<dbReference type="Gene3D" id="3.30.70.20">
    <property type="match status" value="1"/>
</dbReference>
<feature type="domain" description="4Fe-4S ferredoxin-type" evidence="4">
    <location>
        <begin position="61"/>
        <end position="90"/>
    </location>
</feature>
<protein>
    <recommendedName>
        <fullName evidence="4">4Fe-4S ferredoxin-type domain-containing protein</fullName>
    </recommendedName>
</protein>
<dbReference type="STRING" id="671143.DAMO_2341"/>
<keyword evidence="2" id="KW-0408">Iron</keyword>
<accession>D5MIN2</accession>
<dbReference type="Proteomes" id="UP000006898">
    <property type="component" value="Chromosome"/>
</dbReference>
<dbReference type="SUPFAM" id="SSF46548">
    <property type="entry name" value="alpha-helical ferredoxin"/>
    <property type="match status" value="1"/>
</dbReference>
<keyword evidence="1" id="KW-0479">Metal-binding</keyword>
<evidence type="ECO:0000256" key="3">
    <source>
        <dbReference type="ARBA" id="ARBA00023014"/>
    </source>
</evidence>
<dbReference type="AlphaFoldDB" id="D5MIN2"/>
<evidence type="ECO:0000313" key="5">
    <source>
        <dbReference type="EMBL" id="CBE69389.1"/>
    </source>
</evidence>
<evidence type="ECO:0000259" key="4">
    <source>
        <dbReference type="PROSITE" id="PS51379"/>
    </source>
</evidence>
<keyword evidence="3" id="KW-0411">Iron-sulfur</keyword>
<reference evidence="5 6" key="1">
    <citation type="journal article" date="2010" name="Nature">
        <title>Nitrite-driven anaerobic methane oxidation by oxygenic bacteria.</title>
        <authorList>
            <person name="Ettwig K.F."/>
            <person name="Butler M.K."/>
            <person name="Le Paslier D."/>
            <person name="Pelletier E."/>
            <person name="Mangenot S."/>
            <person name="Kuypers M.M.M."/>
            <person name="Schreiber F."/>
            <person name="Dutilh B.E."/>
            <person name="Zedelius J."/>
            <person name="de Beer D."/>
            <person name="Gloerich J."/>
            <person name="Wessels H.J.C.T."/>
            <person name="van Allen T."/>
            <person name="Luesken F."/>
            <person name="Wu M."/>
            <person name="van de Pas-Schoonen K.T."/>
            <person name="Op den Camp H.J.M."/>
            <person name="Janssen-Megens E.M."/>
            <person name="Francoijs K-J."/>
            <person name="Stunnenberg H."/>
            <person name="Weissenbach J."/>
            <person name="Jetten M.S.M."/>
            <person name="Strous M."/>
        </authorList>
    </citation>
    <scope>NUCLEOTIDE SEQUENCE [LARGE SCALE GENOMIC DNA]</scope>
</reference>
<proteinExistence type="predicted"/>
<dbReference type="InterPro" id="IPR017900">
    <property type="entry name" value="4Fe4S_Fe_S_CS"/>
</dbReference>
<dbReference type="InterPro" id="IPR017896">
    <property type="entry name" value="4Fe4S_Fe-S-bd"/>
</dbReference>
<dbReference type="KEGG" id="mox:DAMO_2341"/>
<gene>
    <name evidence="5" type="ORF">DAMO_2341</name>
</gene>
<dbReference type="PROSITE" id="PS00198">
    <property type="entry name" value="4FE4S_FER_1"/>
    <property type="match status" value="1"/>
</dbReference>